<keyword evidence="5" id="KW-0297">G-protein coupled receptor</keyword>
<evidence type="ECO:0000256" key="6">
    <source>
        <dbReference type="ARBA" id="ARBA00023136"/>
    </source>
</evidence>
<feature type="transmembrane region" description="Helical" evidence="14">
    <location>
        <begin position="279"/>
        <end position="299"/>
    </location>
</feature>
<evidence type="ECO:0000256" key="5">
    <source>
        <dbReference type="ARBA" id="ARBA00023040"/>
    </source>
</evidence>
<dbReference type="SUPFAM" id="SSF81321">
    <property type="entry name" value="Family A G protein-coupled receptor-like"/>
    <property type="match status" value="1"/>
</dbReference>
<dbReference type="GO" id="GO:0005886">
    <property type="term" value="C:plasma membrane"/>
    <property type="evidence" value="ECO:0007669"/>
    <property type="project" value="UniProtKB-SubCell"/>
</dbReference>
<keyword evidence="17" id="KW-1185">Reference proteome</keyword>
<dbReference type="InterPro" id="IPR017452">
    <property type="entry name" value="GPCR_Rhodpsn_7TM"/>
</dbReference>
<feature type="transmembrane region" description="Helical" evidence="14">
    <location>
        <begin position="100"/>
        <end position="122"/>
    </location>
</feature>
<feature type="transmembrane region" description="Helical" evidence="14">
    <location>
        <begin position="242"/>
        <end position="259"/>
    </location>
</feature>
<keyword evidence="7" id="KW-1015">Disulfide bond</keyword>
<dbReference type="PANTHER" id="PTHR24225">
    <property type="entry name" value="CHEMOTACTIC RECEPTOR"/>
    <property type="match status" value="1"/>
</dbReference>
<dbReference type="FunFam" id="1.20.1070.10:FF:000034">
    <property type="entry name" value="G-protein coupled receptor 1"/>
    <property type="match status" value="1"/>
</dbReference>
<comment type="similarity">
    <text evidence="11">Belongs to the chemokine-like receptor (CMKLR) family.</text>
</comment>
<feature type="domain" description="G-protein coupled receptors family 1 profile" evidence="15">
    <location>
        <begin position="44"/>
        <end position="296"/>
    </location>
</feature>
<dbReference type="Gene3D" id="1.20.1070.10">
    <property type="entry name" value="Rhodopsin 7-helix transmembrane proteins"/>
    <property type="match status" value="1"/>
</dbReference>
<protein>
    <recommendedName>
        <fullName evidence="13">Probable G-protein coupled receptor 33</fullName>
    </recommendedName>
</protein>
<feature type="transmembrane region" description="Helical" evidence="14">
    <location>
        <begin position="28"/>
        <end position="51"/>
    </location>
</feature>
<feature type="transmembrane region" description="Helical" evidence="14">
    <location>
        <begin position="63"/>
        <end position="88"/>
    </location>
</feature>
<keyword evidence="10" id="KW-0807">Transducer</keyword>
<name>M7CBF7_CHEMY</name>
<evidence type="ECO:0000313" key="16">
    <source>
        <dbReference type="EMBL" id="EMP42033.1"/>
    </source>
</evidence>
<evidence type="ECO:0000256" key="7">
    <source>
        <dbReference type="ARBA" id="ARBA00023157"/>
    </source>
</evidence>
<comment type="subcellular location">
    <subcellularLocation>
        <location evidence="1">Cell membrane</location>
        <topology evidence="1">Multi-pass membrane protein</topology>
    </subcellularLocation>
</comment>
<dbReference type="PRINTS" id="PR00237">
    <property type="entry name" value="GPCRRHODOPSN"/>
</dbReference>
<evidence type="ECO:0000256" key="13">
    <source>
        <dbReference type="ARBA" id="ARBA00039587"/>
    </source>
</evidence>
<keyword evidence="6 14" id="KW-0472">Membrane</keyword>
<dbReference type="InterPro" id="IPR000276">
    <property type="entry name" value="GPCR_Rhodpsn"/>
</dbReference>
<evidence type="ECO:0000256" key="4">
    <source>
        <dbReference type="ARBA" id="ARBA00022989"/>
    </source>
</evidence>
<dbReference type="PRINTS" id="PR00526">
    <property type="entry name" value="FMETLEUPHER"/>
</dbReference>
<evidence type="ECO:0000256" key="11">
    <source>
        <dbReference type="ARBA" id="ARBA00025736"/>
    </source>
</evidence>
<feature type="transmembrane region" description="Helical" evidence="14">
    <location>
        <begin position="204"/>
        <end position="230"/>
    </location>
</feature>
<dbReference type="eggNOG" id="KOG3656">
    <property type="taxonomic scope" value="Eukaryota"/>
</dbReference>
<dbReference type="AlphaFoldDB" id="M7CBF7"/>
<dbReference type="EMBL" id="KB479189">
    <property type="protein sequence ID" value="EMP42033.1"/>
    <property type="molecule type" value="Genomic_DNA"/>
</dbReference>
<keyword evidence="8 16" id="KW-0675">Receptor</keyword>
<organism evidence="16 17">
    <name type="scientific">Chelonia mydas</name>
    <name type="common">Green sea-turtle</name>
    <name type="synonym">Chelonia agassizi</name>
    <dbReference type="NCBI Taxonomy" id="8469"/>
    <lineage>
        <taxon>Eukaryota</taxon>
        <taxon>Metazoa</taxon>
        <taxon>Chordata</taxon>
        <taxon>Craniata</taxon>
        <taxon>Vertebrata</taxon>
        <taxon>Euteleostomi</taxon>
        <taxon>Archelosauria</taxon>
        <taxon>Testudinata</taxon>
        <taxon>Testudines</taxon>
        <taxon>Cryptodira</taxon>
        <taxon>Durocryptodira</taxon>
        <taxon>Americhelydia</taxon>
        <taxon>Chelonioidea</taxon>
        <taxon>Cheloniidae</taxon>
        <taxon>Chelonia</taxon>
    </lineage>
</organism>
<evidence type="ECO:0000259" key="15">
    <source>
        <dbReference type="PROSITE" id="PS50262"/>
    </source>
</evidence>
<keyword evidence="9" id="KW-0325">Glycoprotein</keyword>
<evidence type="ECO:0000313" key="17">
    <source>
        <dbReference type="Proteomes" id="UP000031443"/>
    </source>
</evidence>
<sequence>MDRGNTTLQPTAGANSSQIPASVSASHLAAAVLLFITFLVGVVGNGLYLWVVGLKMRMTVTTLLFLHLVSCYLLFTLLIPFFAVYVLLDFHWVFGMAMCKLLNACISLGMFTSVFLLTLISLDRYTLTHHPIWCRHHRTVPQVRKLVVGVWLVSLALSAPYLAFRETRMLDGGKITCTNNYNFSRDGNGVETQDLGRRVRLAVFMVRFLLGFLLPFCTIAGCYGCVGLEMKEKGLARSRKPFKVMGAAVVSFFLSWLPYHLYHGLKFFKDGWELDSILVIYTLTSCFNACFTPVLYLFVGRRFQQVLKTSLFALLRETFADDLSGNGVISHESSGVAAGKWELPDQVTGPLDLGKRGLRIGKFTKAQLIVHLEEDGRSKGQKEQIPDPNWGYSRIWEQLEWEPGIPKTPVPDHMGVFMIGFPIGGLETDGIGAESERARGL</sequence>
<keyword evidence="4 14" id="KW-1133">Transmembrane helix</keyword>
<evidence type="ECO:0000256" key="9">
    <source>
        <dbReference type="ARBA" id="ARBA00023180"/>
    </source>
</evidence>
<evidence type="ECO:0000256" key="3">
    <source>
        <dbReference type="ARBA" id="ARBA00022692"/>
    </source>
</evidence>
<evidence type="ECO:0000256" key="1">
    <source>
        <dbReference type="ARBA" id="ARBA00004651"/>
    </source>
</evidence>
<gene>
    <name evidence="16" type="ORF">UY3_00706</name>
</gene>
<dbReference type="Proteomes" id="UP000031443">
    <property type="component" value="Unassembled WGS sequence"/>
</dbReference>
<comment type="function">
    <text evidence="12">Orphan receptor; could be a chemoattractant receptor.</text>
</comment>
<proteinExistence type="inferred from homology"/>
<reference evidence="17" key="1">
    <citation type="journal article" date="2013" name="Nat. Genet.">
        <title>The draft genomes of soft-shell turtle and green sea turtle yield insights into the development and evolution of the turtle-specific body plan.</title>
        <authorList>
            <person name="Wang Z."/>
            <person name="Pascual-Anaya J."/>
            <person name="Zadissa A."/>
            <person name="Li W."/>
            <person name="Niimura Y."/>
            <person name="Huang Z."/>
            <person name="Li C."/>
            <person name="White S."/>
            <person name="Xiong Z."/>
            <person name="Fang D."/>
            <person name="Wang B."/>
            <person name="Ming Y."/>
            <person name="Chen Y."/>
            <person name="Zheng Y."/>
            <person name="Kuraku S."/>
            <person name="Pignatelli M."/>
            <person name="Herrero J."/>
            <person name="Beal K."/>
            <person name="Nozawa M."/>
            <person name="Li Q."/>
            <person name="Wang J."/>
            <person name="Zhang H."/>
            <person name="Yu L."/>
            <person name="Shigenobu S."/>
            <person name="Wang J."/>
            <person name="Liu J."/>
            <person name="Flicek P."/>
            <person name="Searle S."/>
            <person name="Wang J."/>
            <person name="Kuratani S."/>
            <person name="Yin Y."/>
            <person name="Aken B."/>
            <person name="Zhang G."/>
            <person name="Irie N."/>
        </authorList>
    </citation>
    <scope>NUCLEOTIDE SEQUENCE [LARGE SCALE GENOMIC DNA]</scope>
</reference>
<feature type="transmembrane region" description="Helical" evidence="14">
    <location>
        <begin position="143"/>
        <end position="164"/>
    </location>
</feature>
<evidence type="ECO:0000256" key="14">
    <source>
        <dbReference type="SAM" id="Phobius"/>
    </source>
</evidence>
<dbReference type="PANTHER" id="PTHR24225:SF5">
    <property type="entry name" value="G-PROTEIN COUPLED RECEPTOR 33-RELATED"/>
    <property type="match status" value="1"/>
</dbReference>
<dbReference type="PROSITE" id="PS50262">
    <property type="entry name" value="G_PROTEIN_RECEP_F1_2"/>
    <property type="match status" value="1"/>
</dbReference>
<dbReference type="GO" id="GO:0006954">
    <property type="term" value="P:inflammatory response"/>
    <property type="evidence" value="ECO:0007669"/>
    <property type="project" value="TreeGrafter"/>
</dbReference>
<accession>M7CBF7</accession>
<dbReference type="GO" id="GO:0007200">
    <property type="term" value="P:phospholipase C-activating G protein-coupled receptor signaling pathway"/>
    <property type="evidence" value="ECO:0007669"/>
    <property type="project" value="TreeGrafter"/>
</dbReference>
<keyword evidence="3 14" id="KW-0812">Transmembrane</keyword>
<evidence type="ECO:0000256" key="8">
    <source>
        <dbReference type="ARBA" id="ARBA00023170"/>
    </source>
</evidence>
<dbReference type="InterPro" id="IPR000826">
    <property type="entry name" value="Formyl_rcpt-rel"/>
</dbReference>
<evidence type="ECO:0000256" key="10">
    <source>
        <dbReference type="ARBA" id="ARBA00023224"/>
    </source>
</evidence>
<dbReference type="GO" id="GO:0004930">
    <property type="term" value="F:G protein-coupled receptor activity"/>
    <property type="evidence" value="ECO:0007669"/>
    <property type="project" value="UniProtKB-KW"/>
</dbReference>
<dbReference type="GO" id="GO:0004875">
    <property type="term" value="F:complement receptor activity"/>
    <property type="evidence" value="ECO:0007669"/>
    <property type="project" value="TreeGrafter"/>
</dbReference>
<evidence type="ECO:0000256" key="12">
    <source>
        <dbReference type="ARBA" id="ARBA00037161"/>
    </source>
</evidence>
<keyword evidence="2" id="KW-1003">Cell membrane</keyword>
<evidence type="ECO:0000256" key="2">
    <source>
        <dbReference type="ARBA" id="ARBA00022475"/>
    </source>
</evidence>
<dbReference type="Pfam" id="PF00001">
    <property type="entry name" value="7tm_1"/>
    <property type="match status" value="1"/>
</dbReference>
<dbReference type="GO" id="GO:0007204">
    <property type="term" value="P:positive regulation of cytosolic calcium ion concentration"/>
    <property type="evidence" value="ECO:0007669"/>
    <property type="project" value="TreeGrafter"/>
</dbReference>